<dbReference type="PaxDb" id="29760-VIT_00s0344g00010.t01"/>
<dbReference type="Proteomes" id="UP000009183">
    <property type="component" value="Unassembled WGS sequence, unordered"/>
</dbReference>
<accession>D7TRQ1</accession>
<feature type="compositionally biased region" description="Polar residues" evidence="1">
    <location>
        <begin position="23"/>
        <end position="53"/>
    </location>
</feature>
<evidence type="ECO:0000256" key="1">
    <source>
        <dbReference type="SAM" id="MobiDB-lite"/>
    </source>
</evidence>
<name>D7TRQ1_VITVI</name>
<dbReference type="AlphaFoldDB" id="D7TRQ1"/>
<proteinExistence type="predicted"/>
<keyword evidence="3" id="KW-1185">Reference proteome</keyword>
<evidence type="ECO:0000313" key="2">
    <source>
        <dbReference type="EMBL" id="CBI33177.3"/>
    </source>
</evidence>
<sequence length="85" mass="8972">MTKAQFTDAPRVQAPLVGKSVGVGTSSPTNSGEDLRLTSTSSPRSVETTTKTQSANAQSWCRRSCGSGVALIPCQFGRFFPSSFI</sequence>
<dbReference type="EMBL" id="FN596031">
    <property type="protein sequence ID" value="CBI33177.3"/>
    <property type="molecule type" value="Genomic_DNA"/>
</dbReference>
<gene>
    <name evidence="2" type="ORF">VIT_00s0344g00010</name>
</gene>
<feature type="region of interest" description="Disordered" evidence="1">
    <location>
        <begin position="17"/>
        <end position="53"/>
    </location>
</feature>
<dbReference type="HOGENOM" id="CLU_2517217_0_0_1"/>
<organism evidence="2 3">
    <name type="scientific">Vitis vinifera</name>
    <name type="common">Grape</name>
    <dbReference type="NCBI Taxonomy" id="29760"/>
    <lineage>
        <taxon>Eukaryota</taxon>
        <taxon>Viridiplantae</taxon>
        <taxon>Streptophyta</taxon>
        <taxon>Embryophyta</taxon>
        <taxon>Tracheophyta</taxon>
        <taxon>Spermatophyta</taxon>
        <taxon>Magnoliopsida</taxon>
        <taxon>eudicotyledons</taxon>
        <taxon>Gunneridae</taxon>
        <taxon>Pentapetalae</taxon>
        <taxon>rosids</taxon>
        <taxon>Vitales</taxon>
        <taxon>Vitaceae</taxon>
        <taxon>Viteae</taxon>
        <taxon>Vitis</taxon>
    </lineage>
</organism>
<protein>
    <submittedName>
        <fullName evidence="2">Uncharacterized protein</fullName>
    </submittedName>
</protein>
<reference evidence="3" key="1">
    <citation type="journal article" date="2007" name="Nature">
        <title>The grapevine genome sequence suggests ancestral hexaploidization in major angiosperm phyla.</title>
        <authorList>
            <consortium name="The French-Italian Public Consortium for Grapevine Genome Characterization."/>
            <person name="Jaillon O."/>
            <person name="Aury J.-M."/>
            <person name="Noel B."/>
            <person name="Policriti A."/>
            <person name="Clepet C."/>
            <person name="Casagrande A."/>
            <person name="Choisne N."/>
            <person name="Aubourg S."/>
            <person name="Vitulo N."/>
            <person name="Jubin C."/>
            <person name="Vezzi A."/>
            <person name="Legeai F."/>
            <person name="Hugueney P."/>
            <person name="Dasilva C."/>
            <person name="Horner D."/>
            <person name="Mica E."/>
            <person name="Jublot D."/>
            <person name="Poulain J."/>
            <person name="Bruyere C."/>
            <person name="Billault A."/>
            <person name="Segurens B."/>
            <person name="Gouyvenoux M."/>
            <person name="Ugarte E."/>
            <person name="Cattonaro F."/>
            <person name="Anthouard V."/>
            <person name="Vico V."/>
            <person name="Del Fabbro C."/>
            <person name="Alaux M."/>
            <person name="Di Gaspero G."/>
            <person name="Dumas V."/>
            <person name="Felice N."/>
            <person name="Paillard S."/>
            <person name="Juman I."/>
            <person name="Moroldo M."/>
            <person name="Scalabrin S."/>
            <person name="Canaguier A."/>
            <person name="Le Clainche I."/>
            <person name="Malacrida G."/>
            <person name="Durand E."/>
            <person name="Pesole G."/>
            <person name="Laucou V."/>
            <person name="Chatelet P."/>
            <person name="Merdinoglu D."/>
            <person name="Delledonne M."/>
            <person name="Pezzotti M."/>
            <person name="Lecharny A."/>
            <person name="Scarpelli C."/>
            <person name="Artiguenave F."/>
            <person name="Pe M.E."/>
            <person name="Valle G."/>
            <person name="Morgante M."/>
            <person name="Caboche M."/>
            <person name="Adam-Blondon A.-F."/>
            <person name="Weissenbach J."/>
            <person name="Quetier F."/>
            <person name="Wincker P."/>
        </authorList>
    </citation>
    <scope>NUCLEOTIDE SEQUENCE [LARGE SCALE GENOMIC DNA]</scope>
    <source>
        <strain evidence="3">cv. Pinot noir / PN40024</strain>
    </source>
</reference>
<evidence type="ECO:0000313" key="3">
    <source>
        <dbReference type="Proteomes" id="UP000009183"/>
    </source>
</evidence>
<dbReference type="InParanoid" id="D7TRQ1"/>